<dbReference type="InterPro" id="IPR020579">
    <property type="entry name" value="Exonuc_VII_lsu_C"/>
</dbReference>
<dbReference type="GO" id="GO:0005737">
    <property type="term" value="C:cytoplasm"/>
    <property type="evidence" value="ECO:0007669"/>
    <property type="project" value="UniProtKB-SubCell"/>
</dbReference>
<dbReference type="AlphaFoldDB" id="A0AAE2EHL4"/>
<feature type="domain" description="OB-fold nucleic acid binding" evidence="8">
    <location>
        <begin position="5"/>
        <end position="101"/>
    </location>
</feature>
<protein>
    <recommendedName>
        <fullName evidence="5">Exodeoxyribonuclease 7 large subunit</fullName>
        <ecNumber evidence="5">3.1.11.6</ecNumber>
    </recommendedName>
    <alternativeName>
        <fullName evidence="5">Exodeoxyribonuclease VII large subunit</fullName>
        <shortName evidence="5">Exonuclease VII large subunit</shortName>
    </alternativeName>
</protein>
<evidence type="ECO:0000259" key="7">
    <source>
        <dbReference type="Pfam" id="PF02601"/>
    </source>
</evidence>
<dbReference type="KEGG" id="mmyi:mycmycITA_00103"/>
<dbReference type="SMR" id="A0AAE2EHL4"/>
<dbReference type="NCBIfam" id="TIGR00237">
    <property type="entry name" value="xseA"/>
    <property type="match status" value="1"/>
</dbReference>
<dbReference type="EMBL" id="LAEW01000001">
    <property type="protein sequence ID" value="KJQ45848.1"/>
    <property type="molecule type" value="Genomic_DNA"/>
</dbReference>
<comment type="subcellular location">
    <subcellularLocation>
        <location evidence="5 6">Cytoplasm</location>
    </subcellularLocation>
</comment>
<keyword evidence="1 5" id="KW-0963">Cytoplasm</keyword>
<dbReference type="PANTHER" id="PTHR30008">
    <property type="entry name" value="EXODEOXYRIBONUCLEASE 7 LARGE SUBUNIT"/>
    <property type="match status" value="1"/>
</dbReference>
<keyword evidence="2 5" id="KW-0540">Nuclease</keyword>
<dbReference type="PANTHER" id="PTHR30008:SF0">
    <property type="entry name" value="EXODEOXYRIBONUCLEASE 7 LARGE SUBUNIT"/>
    <property type="match status" value="1"/>
</dbReference>
<comment type="subunit">
    <text evidence="5">Heterooligomer composed of large and small subunits.</text>
</comment>
<dbReference type="CDD" id="cd04489">
    <property type="entry name" value="ExoVII_LU_OBF"/>
    <property type="match status" value="1"/>
</dbReference>
<dbReference type="OMA" id="WPAVRFE"/>
<reference evidence="9 10" key="1">
    <citation type="submission" date="2015-02" db="EMBL/GenBank/DDBJ databases">
        <title>Mycoplasma mycoides subsp. mycoides strain:B237 Genome sequencing.</title>
        <authorList>
            <person name="Fischer A."/>
            <person name="Santana-Cruz I."/>
            <person name="Schieck E."/>
            <person name="Gourle H."/>
            <person name="Lambert M."/>
            <person name="Nadendla S."/>
            <person name="Miller R.A."/>
            <person name="Weber J."/>
            <person name="Bongcam-Rudloff E."/>
            <person name="Vashee S."/>
            <person name="Frey J."/>
            <person name="Jores J."/>
        </authorList>
    </citation>
    <scope>NUCLEOTIDE SEQUENCE [LARGE SCALE GENOMIC DNA]</scope>
    <source>
        <strain evidence="9 10">B237</strain>
    </source>
</reference>
<evidence type="ECO:0000256" key="1">
    <source>
        <dbReference type="ARBA" id="ARBA00022490"/>
    </source>
</evidence>
<dbReference type="Pfam" id="PF02601">
    <property type="entry name" value="Exonuc_VII_L"/>
    <property type="match status" value="1"/>
</dbReference>
<evidence type="ECO:0000256" key="6">
    <source>
        <dbReference type="RuleBase" id="RU004355"/>
    </source>
</evidence>
<evidence type="ECO:0000256" key="4">
    <source>
        <dbReference type="ARBA" id="ARBA00022839"/>
    </source>
</evidence>
<evidence type="ECO:0000313" key="9">
    <source>
        <dbReference type="EMBL" id="KJQ45848.1"/>
    </source>
</evidence>
<name>A0AAE2EHL4_MYCMY</name>
<proteinExistence type="inferred from homology"/>
<evidence type="ECO:0000256" key="3">
    <source>
        <dbReference type="ARBA" id="ARBA00022801"/>
    </source>
</evidence>
<organism evidence="9 10">
    <name type="scientific">Mycoplasma mycoides subsp. mycoides</name>
    <dbReference type="NCBI Taxonomy" id="2103"/>
    <lineage>
        <taxon>Bacteria</taxon>
        <taxon>Bacillati</taxon>
        <taxon>Mycoplasmatota</taxon>
        <taxon>Mollicutes</taxon>
        <taxon>Mycoplasmataceae</taxon>
        <taxon>Mycoplasma</taxon>
    </lineage>
</organism>
<sequence>MEKILTVQELNEALKTLIENKQEFKDIYVQGELSNLTFNKSGHIYFSIKEQDAAINCMMWKTNAYKIQSLNLEDGMQIICYGRLTYYIPTGRVSFEVRDIQIHGIGDLQKIFEQRYKELEQKGWFDPNLKKSIPEFVKNVGIITADSGAAIYDLIRTVHRRLPLINIYLFPAQVQGDKAEIDITNKIKQANNFKIDLDVLIVGRGGGSYEDLWAFNELEVLQAIKNSHIPIISAVGHEPDWVLSDYVADIRAATPTAAGELVSKSIIEIKNQLKHYYQNYKTLILNKLDFFNEKINNYKKDQTKYIKDNFSFKYLQLKQLSIDNTKWTKNKIDSVIYKLEDYKHSINNSIIHIINSQNKALKNYLIADEQKILNYLKKQISEFNYTISSFKGHINQILKYEELSFDTLENKLNSLDPLKPLQNGYSIVTNLNHQKIRSYKQVKLNEDLKVILTDSKLTVTIKEVKTNEQ</sequence>
<accession>A0AAE2EHL4</accession>
<dbReference type="GO" id="GO:0008855">
    <property type="term" value="F:exodeoxyribonuclease VII activity"/>
    <property type="evidence" value="ECO:0007669"/>
    <property type="project" value="UniProtKB-UniRule"/>
</dbReference>
<dbReference type="GO" id="GO:0009318">
    <property type="term" value="C:exodeoxyribonuclease VII complex"/>
    <property type="evidence" value="ECO:0007669"/>
    <property type="project" value="UniProtKB-UniRule"/>
</dbReference>
<comment type="catalytic activity">
    <reaction evidence="5 6">
        <text>Exonucleolytic cleavage in either 5'- to 3'- or 3'- to 5'-direction to yield nucleoside 5'-phosphates.</text>
        <dbReference type="EC" id="3.1.11.6"/>
    </reaction>
</comment>
<dbReference type="Proteomes" id="UP000033624">
    <property type="component" value="Unassembled WGS sequence"/>
</dbReference>
<dbReference type="EC" id="3.1.11.6" evidence="5"/>
<dbReference type="InterPro" id="IPR003753">
    <property type="entry name" value="Exonuc_VII_L"/>
</dbReference>
<dbReference type="Pfam" id="PF13742">
    <property type="entry name" value="tRNA_anti_2"/>
    <property type="match status" value="1"/>
</dbReference>
<dbReference type="HAMAP" id="MF_00378">
    <property type="entry name" value="Exonuc_7_L"/>
    <property type="match status" value="1"/>
</dbReference>
<evidence type="ECO:0000256" key="2">
    <source>
        <dbReference type="ARBA" id="ARBA00022722"/>
    </source>
</evidence>
<feature type="domain" description="Exonuclease VII large subunit C-terminal" evidence="7">
    <location>
        <begin position="124"/>
        <end position="459"/>
    </location>
</feature>
<gene>
    <name evidence="5 9" type="primary">xseA</name>
    <name evidence="9" type="ORF">TS59_0107</name>
</gene>
<dbReference type="RefSeq" id="WP_011166310.1">
    <property type="nucleotide sequence ID" value="NZ_CP010267.1"/>
</dbReference>
<keyword evidence="3 5" id="KW-0378">Hydrolase</keyword>
<dbReference type="GO" id="GO:0003676">
    <property type="term" value="F:nucleic acid binding"/>
    <property type="evidence" value="ECO:0007669"/>
    <property type="project" value="InterPro"/>
</dbReference>
<keyword evidence="4 5" id="KW-0269">Exonuclease</keyword>
<evidence type="ECO:0000256" key="5">
    <source>
        <dbReference type="HAMAP-Rule" id="MF_00378"/>
    </source>
</evidence>
<evidence type="ECO:0000259" key="8">
    <source>
        <dbReference type="Pfam" id="PF13742"/>
    </source>
</evidence>
<comment type="caution">
    <text evidence="9">The sequence shown here is derived from an EMBL/GenBank/DDBJ whole genome shotgun (WGS) entry which is preliminary data.</text>
</comment>
<evidence type="ECO:0000313" key="10">
    <source>
        <dbReference type="Proteomes" id="UP000033624"/>
    </source>
</evidence>
<dbReference type="InterPro" id="IPR025824">
    <property type="entry name" value="OB-fold_nuc-bd_dom"/>
</dbReference>
<dbReference type="GO" id="GO:0006308">
    <property type="term" value="P:DNA catabolic process"/>
    <property type="evidence" value="ECO:0007669"/>
    <property type="project" value="UniProtKB-UniRule"/>
</dbReference>
<comment type="similarity">
    <text evidence="5 6">Belongs to the XseA family.</text>
</comment>
<comment type="function">
    <text evidence="5">Bidirectionally degrades single-stranded DNA into large acid-insoluble oligonucleotides, which are then degraded further into small acid-soluble oligonucleotides.</text>
</comment>